<keyword evidence="3" id="KW-1185">Reference proteome</keyword>
<dbReference type="InterPro" id="IPR051678">
    <property type="entry name" value="AGP_Transferase"/>
</dbReference>
<dbReference type="PANTHER" id="PTHR21310:SF15">
    <property type="entry name" value="AMINOGLYCOSIDE PHOSPHOTRANSFERASE DOMAIN-CONTAINING PROTEIN"/>
    <property type="match status" value="1"/>
</dbReference>
<comment type="caution">
    <text evidence="2">The sequence shown here is derived from an EMBL/GenBank/DDBJ whole genome shotgun (WGS) entry which is preliminary data.</text>
</comment>
<dbReference type="SUPFAM" id="SSF56112">
    <property type="entry name" value="Protein kinase-like (PK-like)"/>
    <property type="match status" value="1"/>
</dbReference>
<dbReference type="CDD" id="cd05120">
    <property type="entry name" value="APH_ChoK_like"/>
    <property type="match status" value="1"/>
</dbReference>
<sequence length="566" mass="64939">MEPEENVVATALDTVKSAALTPTEHLLLKRFLDKARDPSCAAIYLLRKVEENPNRSVEASLREFKKDWRRLKLTMVLEVTKQEDIPLPSQCLLKSRDMQNCCCMVNRRGRLAANATFNVEPAWIIPPSIFHDDELAYESPLLSILEAFLTPDVVRWLRGMLESCTEPKNALQNLLLLSPSVQSAFREGHLEITRGLGPGPPKKIEADAKSVHYFAITLAPGERTDLILSNGEPLKGGPHMFTMYTQDPSLYPLPSEELLQIHSKIATTLHLFSVEDDISLGWPRSPYISLSKTVSQYIRSCWHFVPKPIRVWCYLFLAQINKRFYPHRSSIVQQLPLGLYMKHCHRARYNEVKALQIVEQHTSIPAPLFIDTFEHQGKVMLVMTRVRGQQLQEVFHRLSYPERTQLSADLRSAIKQLREIPNTTPHRFANVLGGPLLDVRLPDSHDRARGPFDNESDFHDALIHKFISAETKQAVAHVHSRSYRSFFSHADLNFYNIIIERGKLSGIVDWECAGYYPEYWEFTKGIYIIEGAADREKIIRDAFPDEDYQDELEAEKVLWFAAPPWV</sequence>
<dbReference type="AlphaFoldDB" id="A0A178FBP3"/>
<dbReference type="PANTHER" id="PTHR21310">
    <property type="entry name" value="AMINOGLYCOSIDE PHOSPHOTRANSFERASE-RELATED-RELATED"/>
    <property type="match status" value="1"/>
</dbReference>
<dbReference type="OrthoDB" id="2906425at2759"/>
<dbReference type="InterPro" id="IPR011009">
    <property type="entry name" value="Kinase-like_dom_sf"/>
</dbReference>
<name>A0A178FBP3_TRIVO</name>
<reference evidence="2 3" key="1">
    <citation type="submission" date="2016-05" db="EMBL/GenBank/DDBJ databases">
        <title>Genome sequencing of Trichophyton violaceum CMCC(F)T3l isolated from hair.</title>
        <authorList>
            <person name="Zhan P."/>
            <person name="Tao Y."/>
            <person name="Liu W."/>
        </authorList>
    </citation>
    <scope>NUCLEOTIDE SEQUENCE [LARGE SCALE GENOMIC DNA]</scope>
    <source>
        <strain evidence="3">CMCC(F)T3l</strain>
    </source>
</reference>
<gene>
    <name evidence="2" type="ORF">A7D00_5798</name>
</gene>
<protein>
    <recommendedName>
        <fullName evidence="1">Aminoglycoside phosphotransferase domain-containing protein</fullName>
    </recommendedName>
</protein>
<dbReference type="Pfam" id="PF01636">
    <property type="entry name" value="APH"/>
    <property type="match status" value="1"/>
</dbReference>
<evidence type="ECO:0000259" key="1">
    <source>
        <dbReference type="Pfam" id="PF01636"/>
    </source>
</evidence>
<accession>A0A178FBP3</accession>
<feature type="domain" description="Aminoglycoside phosphotransferase" evidence="1">
    <location>
        <begin position="348"/>
        <end position="543"/>
    </location>
</feature>
<dbReference type="Proteomes" id="UP000243519">
    <property type="component" value="Unassembled WGS sequence"/>
</dbReference>
<evidence type="ECO:0000313" key="3">
    <source>
        <dbReference type="Proteomes" id="UP000243519"/>
    </source>
</evidence>
<evidence type="ECO:0000313" key="2">
    <source>
        <dbReference type="EMBL" id="OAL69759.1"/>
    </source>
</evidence>
<proteinExistence type="predicted"/>
<dbReference type="InterPro" id="IPR002575">
    <property type="entry name" value="Aminoglycoside_PTrfase"/>
</dbReference>
<dbReference type="EMBL" id="LHPN01000011">
    <property type="protein sequence ID" value="OAL69759.1"/>
    <property type="molecule type" value="Genomic_DNA"/>
</dbReference>
<organism evidence="2 3">
    <name type="scientific">Trichophyton violaceum</name>
    <dbReference type="NCBI Taxonomy" id="34388"/>
    <lineage>
        <taxon>Eukaryota</taxon>
        <taxon>Fungi</taxon>
        <taxon>Dikarya</taxon>
        <taxon>Ascomycota</taxon>
        <taxon>Pezizomycotina</taxon>
        <taxon>Eurotiomycetes</taxon>
        <taxon>Eurotiomycetidae</taxon>
        <taxon>Onygenales</taxon>
        <taxon>Arthrodermataceae</taxon>
        <taxon>Trichophyton</taxon>
    </lineage>
</organism>
<dbReference type="Gene3D" id="3.90.1200.10">
    <property type="match status" value="1"/>
</dbReference>